<comment type="similarity">
    <text evidence="1">Belongs to the transferase hexapeptide repeat family.</text>
</comment>
<dbReference type="PROSITE" id="PS00101">
    <property type="entry name" value="HEXAPEP_TRANSFERASES"/>
    <property type="match status" value="1"/>
</dbReference>
<dbReference type="InterPro" id="IPR001451">
    <property type="entry name" value="Hexapep"/>
</dbReference>
<comment type="caution">
    <text evidence="5">The sequence shown here is derived from an EMBL/GenBank/DDBJ whole genome shotgun (WGS) entry which is preliminary data.</text>
</comment>
<dbReference type="SUPFAM" id="SSF51161">
    <property type="entry name" value="Trimeric LpxA-like enzymes"/>
    <property type="match status" value="1"/>
</dbReference>
<evidence type="ECO:0000313" key="6">
    <source>
        <dbReference type="Proteomes" id="UP001169027"/>
    </source>
</evidence>
<dbReference type="Gene3D" id="2.160.10.10">
    <property type="entry name" value="Hexapeptide repeat proteins"/>
    <property type="match status" value="1"/>
</dbReference>
<proteinExistence type="inferred from homology"/>
<reference evidence="5" key="1">
    <citation type="submission" date="2023-06" db="EMBL/GenBank/DDBJ databases">
        <authorList>
            <person name="Jiang Y."/>
            <person name="Liu Q."/>
        </authorList>
    </citation>
    <scope>NUCLEOTIDE SEQUENCE</scope>
    <source>
        <strain evidence="5">CGMCC 1.12090</strain>
    </source>
</reference>
<dbReference type="Proteomes" id="UP001169027">
    <property type="component" value="Unassembled WGS sequence"/>
</dbReference>
<dbReference type="CDD" id="cd05825">
    <property type="entry name" value="LbH_wcaF_like"/>
    <property type="match status" value="1"/>
</dbReference>
<dbReference type="Pfam" id="PF00132">
    <property type="entry name" value="Hexapep"/>
    <property type="match status" value="1"/>
</dbReference>
<dbReference type="RefSeq" id="WP_301802769.1">
    <property type="nucleotide sequence ID" value="NZ_JAUJZH010000001.1"/>
</dbReference>
<keyword evidence="3" id="KW-0677">Repeat</keyword>
<accession>A0ABT8RY60</accession>
<dbReference type="PANTHER" id="PTHR23416:SF23">
    <property type="entry name" value="ACETYLTRANSFERASE C18B11.09C-RELATED"/>
    <property type="match status" value="1"/>
</dbReference>
<dbReference type="InterPro" id="IPR018357">
    <property type="entry name" value="Hexapep_transf_CS"/>
</dbReference>
<dbReference type="InterPro" id="IPR051159">
    <property type="entry name" value="Hexapeptide_acetyltransf"/>
</dbReference>
<keyword evidence="4" id="KW-0012">Acyltransferase</keyword>
<dbReference type="InterPro" id="IPR011004">
    <property type="entry name" value="Trimer_LpxA-like_sf"/>
</dbReference>
<evidence type="ECO:0000256" key="2">
    <source>
        <dbReference type="ARBA" id="ARBA00022679"/>
    </source>
</evidence>
<evidence type="ECO:0000313" key="5">
    <source>
        <dbReference type="EMBL" id="MDO1530957.1"/>
    </source>
</evidence>
<sequence length="184" mass="20314">MKHEALDLKTNRRHPWSLGQKLRRACWILIWGLLGRPGLRAFSPLRILLLRLFGARIGEGVLVCAGVKVLMPWNLVIGNYTAIGEGVEIYNYGQVHIGKNCCVSQRVWLCTGTHDYKLPSFPLIWDDIHVGDGVWLAAESFVAPGVTIGDSAVVGARSVVTRDLEGWSVHAGNPCVLIKPRPRA</sequence>
<dbReference type="EMBL" id="JAUKVY010000001">
    <property type="protein sequence ID" value="MDO1530957.1"/>
    <property type="molecule type" value="Genomic_DNA"/>
</dbReference>
<organism evidence="5 6">
    <name type="scientific">Variovorax ginsengisoli</name>
    <dbReference type="NCBI Taxonomy" id="363844"/>
    <lineage>
        <taxon>Bacteria</taxon>
        <taxon>Pseudomonadati</taxon>
        <taxon>Pseudomonadota</taxon>
        <taxon>Betaproteobacteria</taxon>
        <taxon>Burkholderiales</taxon>
        <taxon>Comamonadaceae</taxon>
        <taxon>Variovorax</taxon>
    </lineage>
</organism>
<evidence type="ECO:0000256" key="3">
    <source>
        <dbReference type="ARBA" id="ARBA00022737"/>
    </source>
</evidence>
<dbReference type="PANTHER" id="PTHR23416">
    <property type="entry name" value="SIALIC ACID SYNTHASE-RELATED"/>
    <property type="match status" value="1"/>
</dbReference>
<keyword evidence="6" id="KW-1185">Reference proteome</keyword>
<evidence type="ECO:0000256" key="1">
    <source>
        <dbReference type="ARBA" id="ARBA00007274"/>
    </source>
</evidence>
<protein>
    <submittedName>
        <fullName evidence="5">Colanic acid biosynthesis acetyltransferase</fullName>
    </submittedName>
</protein>
<evidence type="ECO:0000256" key="4">
    <source>
        <dbReference type="ARBA" id="ARBA00023315"/>
    </source>
</evidence>
<gene>
    <name evidence="5" type="ORF">Q2T77_01555</name>
</gene>
<keyword evidence="2" id="KW-0808">Transferase</keyword>
<name>A0ABT8RY60_9BURK</name>